<feature type="compositionally biased region" description="Low complexity" evidence="6">
    <location>
        <begin position="48"/>
        <end position="61"/>
    </location>
</feature>
<dbReference type="AlphaFoldDB" id="A0A1H1EK54"/>
<dbReference type="Proteomes" id="UP000181917">
    <property type="component" value="Unassembled WGS sequence"/>
</dbReference>
<keyword evidence="3 7" id="KW-0812">Transmembrane</keyword>
<evidence type="ECO:0000256" key="7">
    <source>
        <dbReference type="SAM" id="Phobius"/>
    </source>
</evidence>
<dbReference type="GO" id="GO:0005886">
    <property type="term" value="C:plasma membrane"/>
    <property type="evidence" value="ECO:0007669"/>
    <property type="project" value="UniProtKB-SubCell"/>
</dbReference>
<dbReference type="RefSeq" id="WP_074701103.1">
    <property type="nucleotide sequence ID" value="NZ_CP018863.1"/>
</dbReference>
<keyword evidence="5 7" id="KW-0472">Membrane</keyword>
<gene>
    <name evidence="9" type="ORF">SAMN04489742_2967</name>
</gene>
<dbReference type="STRING" id="37928.SAMN04489742_2967"/>
<feature type="domain" description="Type II secretion system protein GspF" evidence="8">
    <location>
        <begin position="73"/>
        <end position="193"/>
    </location>
</feature>
<comment type="subcellular location">
    <subcellularLocation>
        <location evidence="1">Cell membrane</location>
        <topology evidence="1">Multi-pass membrane protein</topology>
    </subcellularLocation>
</comment>
<evidence type="ECO:0000256" key="4">
    <source>
        <dbReference type="ARBA" id="ARBA00022989"/>
    </source>
</evidence>
<dbReference type="EMBL" id="FNKH01000002">
    <property type="protein sequence ID" value="SDQ88908.1"/>
    <property type="molecule type" value="Genomic_DNA"/>
</dbReference>
<accession>A0A1H1EK54</accession>
<dbReference type="OrthoDB" id="3267562at2"/>
<evidence type="ECO:0000259" key="8">
    <source>
        <dbReference type="Pfam" id="PF00482"/>
    </source>
</evidence>
<dbReference type="Pfam" id="PF00482">
    <property type="entry name" value="T2SSF"/>
    <property type="match status" value="1"/>
</dbReference>
<feature type="transmembrane region" description="Helical" evidence="7">
    <location>
        <begin position="178"/>
        <end position="203"/>
    </location>
</feature>
<keyword evidence="2" id="KW-1003">Cell membrane</keyword>
<evidence type="ECO:0000256" key="2">
    <source>
        <dbReference type="ARBA" id="ARBA00022475"/>
    </source>
</evidence>
<dbReference type="PANTHER" id="PTHR35007:SF3">
    <property type="entry name" value="POSSIBLE CONSERVED ALANINE RICH MEMBRANE PROTEIN"/>
    <property type="match status" value="1"/>
</dbReference>
<feature type="transmembrane region" description="Helical" evidence="7">
    <location>
        <begin position="6"/>
        <end position="24"/>
    </location>
</feature>
<feature type="region of interest" description="Disordered" evidence="6">
    <location>
        <begin position="35"/>
        <end position="61"/>
    </location>
</feature>
<evidence type="ECO:0000313" key="10">
    <source>
        <dbReference type="Proteomes" id="UP000181917"/>
    </source>
</evidence>
<proteinExistence type="predicted"/>
<evidence type="ECO:0000313" key="9">
    <source>
        <dbReference type="EMBL" id="SDQ88908.1"/>
    </source>
</evidence>
<evidence type="ECO:0000256" key="3">
    <source>
        <dbReference type="ARBA" id="ARBA00022692"/>
    </source>
</evidence>
<evidence type="ECO:0000256" key="5">
    <source>
        <dbReference type="ARBA" id="ARBA00023136"/>
    </source>
</evidence>
<protein>
    <submittedName>
        <fullName evidence="9">Type II secretion system (T2SS), protein F</fullName>
    </submittedName>
</protein>
<dbReference type="PANTHER" id="PTHR35007">
    <property type="entry name" value="INTEGRAL MEMBRANE PROTEIN-RELATED"/>
    <property type="match status" value="1"/>
</dbReference>
<name>A0A1H1EK54_9MICC</name>
<keyword evidence="4 7" id="KW-1133">Transmembrane helix</keyword>
<organism evidence="9 10">
    <name type="scientific">Crystallibacter crystallopoietes</name>
    <dbReference type="NCBI Taxonomy" id="37928"/>
    <lineage>
        <taxon>Bacteria</taxon>
        <taxon>Bacillati</taxon>
        <taxon>Actinomycetota</taxon>
        <taxon>Actinomycetes</taxon>
        <taxon>Micrococcales</taxon>
        <taxon>Micrococcaceae</taxon>
        <taxon>Crystallibacter</taxon>
    </lineage>
</organism>
<evidence type="ECO:0000256" key="1">
    <source>
        <dbReference type="ARBA" id="ARBA00004651"/>
    </source>
</evidence>
<dbReference type="InterPro" id="IPR018076">
    <property type="entry name" value="T2SS_GspF_dom"/>
</dbReference>
<reference evidence="9 10" key="1">
    <citation type="submission" date="2016-10" db="EMBL/GenBank/DDBJ databases">
        <authorList>
            <person name="de Groot N.N."/>
        </authorList>
    </citation>
    <scope>NUCLEOTIDE SEQUENCE [LARGE SCALE GENOMIC DNA]</scope>
    <source>
        <strain evidence="9 10">DSM 20117</strain>
    </source>
</reference>
<sequence>MAGLIIPLLIFGALWLLVVPWPLLRKRRWERGPAGTPHRFRVMKRQQSDTGAGRTGAASGSVGVSAPDTALMLDLLGAMIQSGTSLPAAVATLAQVAESGSRERLDKVASALQLGTEWHTAWGLVGRDTRLDEIQEALRFGAATGAPSAAILYAQADQLRRRRRQEAERRAATLGTRLVLPLGLCALPSFISLGIVPVLISLLPDL</sequence>
<dbReference type="KEGG" id="acry:AC20117_02640"/>
<evidence type="ECO:0000256" key="6">
    <source>
        <dbReference type="SAM" id="MobiDB-lite"/>
    </source>
</evidence>
<keyword evidence="10" id="KW-1185">Reference proteome</keyword>